<evidence type="ECO:0000259" key="5">
    <source>
        <dbReference type="PROSITE" id="PS01031"/>
    </source>
</evidence>
<name>A0A0N5CQF2_THECL</name>
<evidence type="ECO:0000256" key="2">
    <source>
        <dbReference type="PROSITE-ProRule" id="PRU00285"/>
    </source>
</evidence>
<proteinExistence type="inferred from homology"/>
<evidence type="ECO:0000313" key="6">
    <source>
        <dbReference type="EMBL" id="VDM98414.1"/>
    </source>
</evidence>
<dbReference type="PRINTS" id="PR00299">
    <property type="entry name" value="ACRYSTALLIN"/>
</dbReference>
<keyword evidence="7" id="KW-1185">Reference proteome</keyword>
<evidence type="ECO:0000256" key="4">
    <source>
        <dbReference type="SAM" id="MobiDB-lite"/>
    </source>
</evidence>
<dbReference type="OrthoDB" id="1431247at2759"/>
<dbReference type="SUPFAM" id="SSF49764">
    <property type="entry name" value="HSP20-like chaperones"/>
    <property type="match status" value="1"/>
</dbReference>
<evidence type="ECO:0000256" key="3">
    <source>
        <dbReference type="RuleBase" id="RU003616"/>
    </source>
</evidence>
<dbReference type="Pfam" id="PF00011">
    <property type="entry name" value="HSP20"/>
    <property type="match status" value="1"/>
</dbReference>
<dbReference type="GO" id="GO:0009408">
    <property type="term" value="P:response to heat"/>
    <property type="evidence" value="ECO:0007669"/>
    <property type="project" value="TreeGrafter"/>
</dbReference>
<dbReference type="EMBL" id="UYYF01000508">
    <property type="protein sequence ID" value="VDM98414.1"/>
    <property type="molecule type" value="Genomic_DNA"/>
</dbReference>
<keyword evidence="1" id="KW-0346">Stress response</keyword>
<sequence>MSLLRFHPRDYFYSSPMERFLVNALENTFDDRAYRSLHSVAPYWLNQSLMNECNIGNAIGEVKNEKDKFSVQIDVSHFHPKELSVSVRGRELVIEGHHNERSDQPGGGGSIERHFTRKYLLPEEAQPETVESHLSDAGILTVCANKAAIGAPAARSIPIRASPKEPQGSVEHATNQSQ</sequence>
<feature type="domain" description="SHSP" evidence="5">
    <location>
        <begin position="50"/>
        <end position="162"/>
    </location>
</feature>
<protein>
    <submittedName>
        <fullName evidence="8">SHSP domain-containing protein</fullName>
    </submittedName>
</protein>
<comment type="similarity">
    <text evidence="2 3">Belongs to the small heat shock protein (HSP20) family.</text>
</comment>
<dbReference type="InterPro" id="IPR002068">
    <property type="entry name" value="A-crystallin/Hsp20_dom"/>
</dbReference>
<evidence type="ECO:0000256" key="1">
    <source>
        <dbReference type="ARBA" id="ARBA00023016"/>
    </source>
</evidence>
<organism evidence="8">
    <name type="scientific">Thelazia callipaeda</name>
    <name type="common">Oriental eyeworm</name>
    <name type="synonym">Parasitic nematode</name>
    <dbReference type="NCBI Taxonomy" id="103827"/>
    <lineage>
        <taxon>Eukaryota</taxon>
        <taxon>Metazoa</taxon>
        <taxon>Ecdysozoa</taxon>
        <taxon>Nematoda</taxon>
        <taxon>Chromadorea</taxon>
        <taxon>Rhabditida</taxon>
        <taxon>Spirurina</taxon>
        <taxon>Spiruromorpha</taxon>
        <taxon>Thelazioidea</taxon>
        <taxon>Thelaziidae</taxon>
        <taxon>Thelazia</taxon>
    </lineage>
</organism>
<feature type="region of interest" description="Disordered" evidence="4">
    <location>
        <begin position="153"/>
        <end position="178"/>
    </location>
</feature>
<dbReference type="STRING" id="103827.A0A0N5CQF2"/>
<dbReference type="PROSITE" id="PS01031">
    <property type="entry name" value="SHSP"/>
    <property type="match status" value="1"/>
</dbReference>
<dbReference type="OMA" id="HHKERND"/>
<dbReference type="InterPro" id="IPR001436">
    <property type="entry name" value="Alpha-crystallin/sHSP_animal"/>
</dbReference>
<dbReference type="Gene3D" id="2.60.40.790">
    <property type="match status" value="1"/>
</dbReference>
<reference evidence="6 7" key="2">
    <citation type="submission" date="2018-11" db="EMBL/GenBank/DDBJ databases">
        <authorList>
            <consortium name="Pathogen Informatics"/>
        </authorList>
    </citation>
    <scope>NUCLEOTIDE SEQUENCE [LARGE SCALE GENOMIC DNA]</scope>
</reference>
<dbReference type="PANTHER" id="PTHR45640">
    <property type="entry name" value="HEAT SHOCK PROTEIN HSP-12.2-RELATED"/>
    <property type="match status" value="1"/>
</dbReference>
<evidence type="ECO:0000313" key="7">
    <source>
        <dbReference type="Proteomes" id="UP000276776"/>
    </source>
</evidence>
<dbReference type="GO" id="GO:0051082">
    <property type="term" value="F:unfolded protein binding"/>
    <property type="evidence" value="ECO:0007669"/>
    <property type="project" value="TreeGrafter"/>
</dbReference>
<dbReference type="GO" id="GO:0005737">
    <property type="term" value="C:cytoplasm"/>
    <property type="evidence" value="ECO:0007669"/>
    <property type="project" value="TreeGrafter"/>
</dbReference>
<dbReference type="CDD" id="cd06526">
    <property type="entry name" value="metazoan_ACD"/>
    <property type="match status" value="1"/>
</dbReference>
<dbReference type="GO" id="GO:0042026">
    <property type="term" value="P:protein refolding"/>
    <property type="evidence" value="ECO:0007669"/>
    <property type="project" value="TreeGrafter"/>
</dbReference>
<dbReference type="GO" id="GO:0005634">
    <property type="term" value="C:nucleus"/>
    <property type="evidence" value="ECO:0007669"/>
    <property type="project" value="TreeGrafter"/>
</dbReference>
<dbReference type="WBParaSite" id="TCLT_0000245201-mRNA-1">
    <property type="protein sequence ID" value="TCLT_0000245201-mRNA-1"/>
    <property type="gene ID" value="TCLT_0000245201"/>
</dbReference>
<accession>A0A0N5CQF2</accession>
<dbReference type="AlphaFoldDB" id="A0A0N5CQF2"/>
<gene>
    <name evidence="6" type="ORF">TCLT_LOCUS2453</name>
</gene>
<dbReference type="PANTHER" id="PTHR45640:SF13">
    <property type="entry name" value="HEAT SHOCK PROTEIN 22-RELATED"/>
    <property type="match status" value="1"/>
</dbReference>
<evidence type="ECO:0000313" key="8">
    <source>
        <dbReference type="WBParaSite" id="TCLT_0000245201-mRNA-1"/>
    </source>
</evidence>
<dbReference type="InterPro" id="IPR008978">
    <property type="entry name" value="HSP20-like_chaperone"/>
</dbReference>
<dbReference type="Proteomes" id="UP000276776">
    <property type="component" value="Unassembled WGS sequence"/>
</dbReference>
<reference evidence="8" key="1">
    <citation type="submission" date="2017-02" db="UniProtKB">
        <authorList>
            <consortium name="WormBaseParasite"/>
        </authorList>
    </citation>
    <scope>IDENTIFICATION</scope>
</reference>